<dbReference type="GO" id="GO:0004088">
    <property type="term" value="F:carbamoyl-phosphate synthase (glutamine-hydrolyzing) activity"/>
    <property type="evidence" value="ECO:0007669"/>
    <property type="project" value="UniProtKB-EC"/>
</dbReference>
<dbReference type="InterPro" id="IPR004883">
    <property type="entry name" value="LOB"/>
</dbReference>
<name>A0A2I0AFG0_9ASPA</name>
<protein>
    <submittedName>
        <fullName evidence="3">LOB domain-containing protein 10</fullName>
        <ecNumber evidence="3">6.3.5.5</ecNumber>
    </submittedName>
</protein>
<proteinExistence type="inferred from homology"/>
<reference evidence="3 4" key="1">
    <citation type="journal article" date="2017" name="Nature">
        <title>The Apostasia genome and the evolution of orchids.</title>
        <authorList>
            <person name="Zhang G.Q."/>
            <person name="Liu K.W."/>
            <person name="Li Z."/>
            <person name="Lohaus R."/>
            <person name="Hsiao Y.Y."/>
            <person name="Niu S.C."/>
            <person name="Wang J.Y."/>
            <person name="Lin Y.C."/>
            <person name="Xu Q."/>
            <person name="Chen L.J."/>
            <person name="Yoshida K."/>
            <person name="Fujiwara S."/>
            <person name="Wang Z.W."/>
            <person name="Zhang Y.Q."/>
            <person name="Mitsuda N."/>
            <person name="Wang M."/>
            <person name="Liu G.H."/>
            <person name="Pecoraro L."/>
            <person name="Huang H.X."/>
            <person name="Xiao X.J."/>
            <person name="Lin M."/>
            <person name="Wu X.Y."/>
            <person name="Wu W.L."/>
            <person name="Chen Y.Y."/>
            <person name="Chang S.B."/>
            <person name="Sakamoto S."/>
            <person name="Ohme-Takagi M."/>
            <person name="Yagi M."/>
            <person name="Zeng S.J."/>
            <person name="Shen C.Y."/>
            <person name="Yeh C.M."/>
            <person name="Luo Y.B."/>
            <person name="Tsai W.C."/>
            <person name="Van de Peer Y."/>
            <person name="Liu Z.J."/>
        </authorList>
    </citation>
    <scope>NUCLEOTIDE SEQUENCE [LARGE SCALE GENOMIC DNA]</scope>
    <source>
        <strain evidence="4">cv. Shenzhen</strain>
        <tissue evidence="3">Stem</tissue>
    </source>
</reference>
<dbReference type="EC" id="6.3.5.5" evidence="3"/>
<dbReference type="EMBL" id="KZ451982">
    <property type="protein sequence ID" value="PKA54299.1"/>
    <property type="molecule type" value="Genomic_DNA"/>
</dbReference>
<sequence length="268" mass="29913">MPSPPSSLRLRRICRIASKATSANHTPPAAPLLSPREVGPQGSNFSLTSALRRNCEVPRHEHPFLRTRLFRLETLKIIPCILAMSSPCAACKCRRKRCAEDCVFAPYFPPDQTTKFTVVQKVFGASNVAKILKDLSPDQREDAVTFLVFEAEARLQDPVNGCVGYVQYLQDRLHLLQRELCSAKEELFSYTSPAPAAPFAPHQQLPGGFDHGGFDQQPVMPMSGFTGVEMIENNHHHPQHDHDQQQIISDADQLLATALQNMESFLLE</sequence>
<dbReference type="PANTHER" id="PTHR31301:SF68">
    <property type="entry name" value="LOB DOMAIN-CONTAINING PROTEIN 32-RELATED"/>
    <property type="match status" value="1"/>
</dbReference>
<gene>
    <name evidence="3" type="primary">LBD10</name>
    <name evidence="3" type="ORF">AXF42_Ash000132</name>
</gene>
<dbReference type="Pfam" id="PF03195">
    <property type="entry name" value="LOB"/>
    <property type="match status" value="1"/>
</dbReference>
<evidence type="ECO:0000313" key="4">
    <source>
        <dbReference type="Proteomes" id="UP000236161"/>
    </source>
</evidence>
<comment type="similarity">
    <text evidence="1">Belongs to the LOB domain-containing protein family.</text>
</comment>
<keyword evidence="4" id="KW-1185">Reference proteome</keyword>
<dbReference type="PANTHER" id="PTHR31301">
    <property type="entry name" value="LOB DOMAIN-CONTAINING PROTEIN 4-RELATED"/>
    <property type="match status" value="1"/>
</dbReference>
<dbReference type="STRING" id="1088818.A0A2I0AFG0"/>
<organism evidence="3 4">
    <name type="scientific">Apostasia shenzhenica</name>
    <dbReference type="NCBI Taxonomy" id="1088818"/>
    <lineage>
        <taxon>Eukaryota</taxon>
        <taxon>Viridiplantae</taxon>
        <taxon>Streptophyta</taxon>
        <taxon>Embryophyta</taxon>
        <taxon>Tracheophyta</taxon>
        <taxon>Spermatophyta</taxon>
        <taxon>Magnoliopsida</taxon>
        <taxon>Liliopsida</taxon>
        <taxon>Asparagales</taxon>
        <taxon>Orchidaceae</taxon>
        <taxon>Apostasioideae</taxon>
        <taxon>Apostasia</taxon>
    </lineage>
</organism>
<keyword evidence="3" id="KW-0436">Ligase</keyword>
<evidence type="ECO:0000259" key="2">
    <source>
        <dbReference type="PROSITE" id="PS50891"/>
    </source>
</evidence>
<dbReference type="Proteomes" id="UP000236161">
    <property type="component" value="Unassembled WGS sequence"/>
</dbReference>
<evidence type="ECO:0000313" key="3">
    <source>
        <dbReference type="EMBL" id="PKA54299.1"/>
    </source>
</evidence>
<dbReference type="OrthoDB" id="772606at2759"/>
<accession>A0A2I0AFG0</accession>
<dbReference type="AlphaFoldDB" id="A0A2I0AFG0"/>
<feature type="domain" description="LOB" evidence="2">
    <location>
        <begin position="86"/>
        <end position="187"/>
    </location>
</feature>
<dbReference type="PROSITE" id="PS50891">
    <property type="entry name" value="LOB"/>
    <property type="match status" value="1"/>
</dbReference>
<evidence type="ECO:0000256" key="1">
    <source>
        <dbReference type="ARBA" id="ARBA00005474"/>
    </source>
</evidence>